<dbReference type="Pfam" id="PF24237">
    <property type="entry name" value="INO80E"/>
    <property type="match status" value="1"/>
</dbReference>
<dbReference type="InterPro" id="IPR056515">
    <property type="entry name" value="INO80E_N"/>
</dbReference>
<sequence>MLGGWFCRAVADDKQVFMDRSIDVNHDCVLYKPTGNNYQQKYRYLILKLKFLIYENEFLRDALRSSERKLLKISRDRSFLLDRLFAYERPQETSSEAEDTESSYETLKYENKRRKTDLSSSGVATTILSTKRRKTTSTKSKLEHHLIELNPIEDGQMTPEEVERHLQSRKPNTDFMAEKAPSTVPNEMFSNDPSLDSESNDPVCNTSPRKLPEECLSISLGVINCEYNP</sequence>
<evidence type="ECO:0000259" key="2">
    <source>
        <dbReference type="Pfam" id="PF24237"/>
    </source>
</evidence>
<protein>
    <recommendedName>
        <fullName evidence="2">INO80 complex subunit E N-terminal domain-containing protein</fullName>
    </recommendedName>
</protein>
<dbReference type="PANTHER" id="PTHR21812:SF1">
    <property type="entry name" value="INO80 COMPLEX SUBUNIT E"/>
    <property type="match status" value="1"/>
</dbReference>
<dbReference type="GO" id="GO:0031011">
    <property type="term" value="C:Ino80 complex"/>
    <property type="evidence" value="ECO:0007669"/>
    <property type="project" value="InterPro"/>
</dbReference>
<feature type="region of interest" description="Disordered" evidence="1">
    <location>
        <begin position="183"/>
        <end position="210"/>
    </location>
</feature>
<dbReference type="EMBL" id="GDAI01001490">
    <property type="protein sequence ID" value="JAI16113.1"/>
    <property type="molecule type" value="mRNA"/>
</dbReference>
<dbReference type="GO" id="GO:0006338">
    <property type="term" value="P:chromatin remodeling"/>
    <property type="evidence" value="ECO:0007669"/>
    <property type="project" value="InterPro"/>
</dbReference>
<dbReference type="InterPro" id="IPR026678">
    <property type="entry name" value="INO80E"/>
</dbReference>
<accession>A0A0K8TPQ6</accession>
<evidence type="ECO:0000256" key="1">
    <source>
        <dbReference type="SAM" id="MobiDB-lite"/>
    </source>
</evidence>
<name>A0A0K8TPQ6_TABBR</name>
<dbReference type="PANTHER" id="PTHR21812">
    <property type="entry name" value="INO80 COMPLEX SUBUNIT E"/>
    <property type="match status" value="1"/>
</dbReference>
<feature type="compositionally biased region" description="Polar residues" evidence="1">
    <location>
        <begin position="183"/>
        <end position="208"/>
    </location>
</feature>
<dbReference type="AlphaFoldDB" id="A0A0K8TPQ6"/>
<feature type="domain" description="INO80 complex subunit E N-terminal" evidence="2">
    <location>
        <begin position="37"/>
        <end position="84"/>
    </location>
</feature>
<feature type="region of interest" description="Disordered" evidence="1">
    <location>
        <begin position="91"/>
        <end position="112"/>
    </location>
</feature>
<evidence type="ECO:0000313" key="3">
    <source>
        <dbReference type="EMBL" id="JAI16113.1"/>
    </source>
</evidence>
<organism evidence="3">
    <name type="scientific">Tabanus bromius</name>
    <name type="common">Band-eyed brown horse fly</name>
    <dbReference type="NCBI Taxonomy" id="304241"/>
    <lineage>
        <taxon>Eukaryota</taxon>
        <taxon>Metazoa</taxon>
        <taxon>Ecdysozoa</taxon>
        <taxon>Arthropoda</taxon>
        <taxon>Hexapoda</taxon>
        <taxon>Insecta</taxon>
        <taxon>Pterygota</taxon>
        <taxon>Neoptera</taxon>
        <taxon>Endopterygota</taxon>
        <taxon>Diptera</taxon>
        <taxon>Brachycera</taxon>
        <taxon>Tabanomorpha</taxon>
        <taxon>Tabanoidea</taxon>
        <taxon>Tabanidae</taxon>
        <taxon>Tabanus</taxon>
    </lineage>
</organism>
<reference evidence="3" key="1">
    <citation type="journal article" date="2015" name="Insect Biochem. Mol. Biol.">
        <title>An insight into the sialome of the horse fly, Tabanus bromius.</title>
        <authorList>
            <person name="Ribeiro J.M."/>
            <person name="Kazimirova M."/>
            <person name="Takac P."/>
            <person name="Andersen J.F."/>
            <person name="Francischetti I.M."/>
        </authorList>
    </citation>
    <scope>NUCLEOTIDE SEQUENCE</scope>
</reference>
<proteinExistence type="evidence at transcript level"/>